<dbReference type="Proteomes" id="UP000294200">
    <property type="component" value="Unassembled WGS sequence"/>
</dbReference>
<keyword evidence="2" id="KW-1185">Reference proteome</keyword>
<sequence>MPIRHAAPVDYCALSATSRFLTTTCGDRFVYFWDVPGGALVARYGTRRLFDHLIAATSGVRHTRDMDEYLDVYMGGETVYEVARIQMSADGVYA</sequence>
<dbReference type="InterPro" id="IPR011047">
    <property type="entry name" value="Quinoprotein_ADH-like_sf"/>
</dbReference>
<dbReference type="AlphaFoldDB" id="A0A4R0X4N1"/>
<protein>
    <submittedName>
        <fullName evidence="1">Uncharacterized protein</fullName>
    </submittedName>
</protein>
<organism evidence="1 2">
    <name type="scientific">Paraburkholderia steynii</name>
    <dbReference type="NCBI Taxonomy" id="1245441"/>
    <lineage>
        <taxon>Bacteria</taxon>
        <taxon>Pseudomonadati</taxon>
        <taxon>Pseudomonadota</taxon>
        <taxon>Betaproteobacteria</taxon>
        <taxon>Burkholderiales</taxon>
        <taxon>Burkholderiaceae</taxon>
        <taxon>Paraburkholderia</taxon>
    </lineage>
</organism>
<accession>A0A4R0X4N1</accession>
<dbReference type="EMBL" id="MWML01000891">
    <property type="protein sequence ID" value="TCG02290.1"/>
    <property type="molecule type" value="Genomic_DNA"/>
</dbReference>
<dbReference type="SUPFAM" id="SSF50998">
    <property type="entry name" value="Quinoprotein alcohol dehydrogenase-like"/>
    <property type="match status" value="1"/>
</dbReference>
<comment type="caution">
    <text evidence="1">The sequence shown here is derived from an EMBL/GenBank/DDBJ whole genome shotgun (WGS) entry which is preliminary data.</text>
</comment>
<name>A0A4R0X4N1_9BURK</name>
<evidence type="ECO:0000313" key="1">
    <source>
        <dbReference type="EMBL" id="TCG02290.1"/>
    </source>
</evidence>
<gene>
    <name evidence="1" type="ORF">BZM27_54160</name>
</gene>
<evidence type="ECO:0000313" key="2">
    <source>
        <dbReference type="Proteomes" id="UP000294200"/>
    </source>
</evidence>
<proteinExistence type="predicted"/>
<reference evidence="1 2" key="1">
    <citation type="submission" date="2017-02" db="EMBL/GenBank/DDBJ databases">
        <title>Paraburkholderia sophoroidis sp. nov. and Paraburkholderia steynii sp. nov. rhizobial symbionts of the fynbos legume Hypocalyptus sophoroides.</title>
        <authorList>
            <person name="Steenkamp E.T."/>
            <person name="Beukes C.W."/>
            <person name="Van Zyl E."/>
            <person name="Avontuur J."/>
            <person name="Chan W.Y."/>
            <person name="Hassen A."/>
            <person name="Palmer M."/>
            <person name="Mthombeni L."/>
            <person name="Phalane F."/>
            <person name="Sereme K."/>
            <person name="Venter S.N."/>
        </authorList>
    </citation>
    <scope>NUCLEOTIDE SEQUENCE [LARGE SCALE GENOMIC DNA]</scope>
    <source>
        <strain evidence="1 2">HC1.1ba</strain>
    </source>
</reference>